<comment type="catalytic activity">
    <reaction evidence="8 9">
        <text>hydrogencarbonate + H(+) = CO2 + H2O</text>
        <dbReference type="Rhea" id="RHEA:10748"/>
        <dbReference type="ChEBI" id="CHEBI:15377"/>
        <dbReference type="ChEBI" id="CHEBI:15378"/>
        <dbReference type="ChEBI" id="CHEBI:16526"/>
        <dbReference type="ChEBI" id="CHEBI:17544"/>
        <dbReference type="EC" id="4.2.1.1"/>
    </reaction>
</comment>
<dbReference type="SMART" id="SM01057">
    <property type="entry name" value="Carb_anhydrase"/>
    <property type="match status" value="1"/>
</dbReference>
<dbReference type="PANTHER" id="PTHR18952">
    <property type="entry name" value="CARBONIC ANHYDRASE"/>
    <property type="match status" value="1"/>
</dbReference>
<organism evidence="11">
    <name type="scientific">Hydroides elegans</name>
    <name type="common">Polychaete tubeworm</name>
    <dbReference type="NCBI Taxonomy" id="216498"/>
    <lineage>
        <taxon>Eukaryota</taxon>
        <taxon>Metazoa</taxon>
        <taxon>Spiralia</taxon>
        <taxon>Lophotrochozoa</taxon>
        <taxon>Annelida</taxon>
        <taxon>Polychaeta</taxon>
        <taxon>Sedentaria</taxon>
        <taxon>Canalipalpata</taxon>
        <taxon>Sabellida</taxon>
        <taxon>Serpulidae</taxon>
        <taxon>Hydroides</taxon>
    </lineage>
</organism>
<dbReference type="EC" id="4.2.1.1" evidence="3 9"/>
<dbReference type="PANTHER" id="PTHR18952:SF265">
    <property type="entry name" value="CARBONIC ANHYDRASE"/>
    <property type="match status" value="1"/>
</dbReference>
<evidence type="ECO:0000256" key="2">
    <source>
        <dbReference type="ARBA" id="ARBA00010718"/>
    </source>
</evidence>
<comment type="function">
    <text evidence="1 9">Reversible hydration of carbon dioxide.</text>
</comment>
<dbReference type="Gene3D" id="3.10.200.10">
    <property type="entry name" value="Alpha carbonic anhydrase"/>
    <property type="match status" value="1"/>
</dbReference>
<dbReference type="PROSITE" id="PS51144">
    <property type="entry name" value="ALPHA_CA_2"/>
    <property type="match status" value="1"/>
</dbReference>
<dbReference type="InterPro" id="IPR001148">
    <property type="entry name" value="CA_dom"/>
</dbReference>
<keyword evidence="7 9" id="KW-0456">Lyase</keyword>
<feature type="chain" id="PRO_5025073320" description="Carbonic anhydrase" evidence="9">
    <location>
        <begin position="21"/>
        <end position="284"/>
    </location>
</feature>
<dbReference type="GO" id="GO:0008270">
    <property type="term" value="F:zinc ion binding"/>
    <property type="evidence" value="ECO:0007669"/>
    <property type="project" value="UniProtKB-UniRule"/>
</dbReference>
<dbReference type="GO" id="GO:0004089">
    <property type="term" value="F:carbonate dehydratase activity"/>
    <property type="evidence" value="ECO:0007669"/>
    <property type="project" value="UniProtKB-UniRule"/>
</dbReference>
<dbReference type="InterPro" id="IPR036398">
    <property type="entry name" value="CA_dom_sf"/>
</dbReference>
<keyword evidence="4 9" id="KW-0479">Metal-binding</keyword>
<keyword evidence="6" id="KW-0325">Glycoprotein</keyword>
<comment type="cofactor">
    <cofactor evidence="9">
        <name>Zn(2+)</name>
        <dbReference type="ChEBI" id="CHEBI:29105"/>
    </cofactor>
</comment>
<dbReference type="InterPro" id="IPR018338">
    <property type="entry name" value="Carbonic_anhydrase_a-class_CS"/>
</dbReference>
<proteinExistence type="evidence at transcript level"/>
<evidence type="ECO:0000256" key="8">
    <source>
        <dbReference type="ARBA" id="ARBA00048348"/>
    </source>
</evidence>
<evidence type="ECO:0000256" key="1">
    <source>
        <dbReference type="ARBA" id="ARBA00002904"/>
    </source>
</evidence>
<evidence type="ECO:0000256" key="7">
    <source>
        <dbReference type="ARBA" id="ARBA00023239"/>
    </source>
</evidence>
<keyword evidence="9" id="KW-0732">Signal</keyword>
<protein>
    <recommendedName>
        <fullName evidence="3 9">Carbonic anhydrase</fullName>
        <ecNumber evidence="3 9">4.2.1.1</ecNumber>
    </recommendedName>
</protein>
<sequence>MMLVILQILSILQLLSVVSSSSWCYDETQNDGPFHWYTHYENCDDNNQSPINIVNAIEDDDLEGFRFRNYEVTNGVMEILKNDGHSAKLTCSGVQMTLTGGDLGETFIFEQLHFHWGHDDSLGSEHTVNGMAYPMEMHLVHYASSYGSFANAVDKPNGLAVLGFFFQISEFDNPNLQNLVDALDVIPNTDETATVAPFSIYDLIAYGLGPYYRYYGSLTTPPCYESVIWTVFARTIPISSSQMSHFRTLFDDHAHVLEDNFRPTQPLNSRSVYYYAGDDDSSSS</sequence>
<dbReference type="SUPFAM" id="SSF51069">
    <property type="entry name" value="Carbonic anhydrase"/>
    <property type="match status" value="1"/>
</dbReference>
<dbReference type="AlphaFoldDB" id="A0A191ZDM0"/>
<dbReference type="InterPro" id="IPR023561">
    <property type="entry name" value="Carbonic_anhydrase_a-class"/>
</dbReference>
<evidence type="ECO:0000313" key="11">
    <source>
        <dbReference type="EMBL" id="ANJ65965.1"/>
    </source>
</evidence>
<evidence type="ECO:0000256" key="5">
    <source>
        <dbReference type="ARBA" id="ARBA00022833"/>
    </source>
</evidence>
<reference evidence="11" key="1">
    <citation type="submission" date="2016-04" db="EMBL/GenBank/DDBJ databases">
        <title>Expression and localization of carbonic anhydrase genes in the serpulid polychaete, Hydroides elegans.</title>
        <authorList>
            <person name="Batzel G."/>
            <person name="Nedved B.T."/>
            <person name="Hadfield M.G."/>
        </authorList>
    </citation>
    <scope>NUCLEOTIDE SEQUENCE</scope>
    <source>
        <strain evidence="11">HeCA5</strain>
    </source>
</reference>
<comment type="similarity">
    <text evidence="2 9">Belongs to the alpha-carbonic anhydrase family.</text>
</comment>
<dbReference type="EMBL" id="KX129939">
    <property type="protein sequence ID" value="ANJ65965.1"/>
    <property type="molecule type" value="mRNA"/>
</dbReference>
<dbReference type="CDD" id="cd00326">
    <property type="entry name" value="alpha_CA"/>
    <property type="match status" value="1"/>
</dbReference>
<evidence type="ECO:0000256" key="3">
    <source>
        <dbReference type="ARBA" id="ARBA00012925"/>
    </source>
</evidence>
<evidence type="ECO:0000256" key="9">
    <source>
        <dbReference type="RuleBase" id="RU367011"/>
    </source>
</evidence>
<evidence type="ECO:0000256" key="4">
    <source>
        <dbReference type="ARBA" id="ARBA00022723"/>
    </source>
</evidence>
<dbReference type="PROSITE" id="PS00162">
    <property type="entry name" value="ALPHA_CA_1"/>
    <property type="match status" value="1"/>
</dbReference>
<dbReference type="FunFam" id="3.10.200.10:FF:000003">
    <property type="entry name" value="Carbonic anhydrase 12"/>
    <property type="match status" value="1"/>
</dbReference>
<feature type="domain" description="Alpha-carbonic anhydrase" evidence="10">
    <location>
        <begin position="21"/>
        <end position="276"/>
    </location>
</feature>
<evidence type="ECO:0000256" key="6">
    <source>
        <dbReference type="ARBA" id="ARBA00023180"/>
    </source>
</evidence>
<feature type="signal peptide" evidence="9">
    <location>
        <begin position="1"/>
        <end position="20"/>
    </location>
</feature>
<name>A0A191ZDM0_HYDEL</name>
<accession>A0A191ZDM0</accession>
<evidence type="ECO:0000259" key="10">
    <source>
        <dbReference type="PROSITE" id="PS51144"/>
    </source>
</evidence>
<keyword evidence="5 9" id="KW-0862">Zinc</keyword>
<dbReference type="Pfam" id="PF00194">
    <property type="entry name" value="Carb_anhydrase"/>
    <property type="match status" value="1"/>
</dbReference>